<feature type="transmembrane region" description="Helical" evidence="6">
    <location>
        <begin position="231"/>
        <end position="253"/>
    </location>
</feature>
<gene>
    <name evidence="7" type="ORF">OQ287_02680</name>
</gene>
<evidence type="ECO:0000256" key="3">
    <source>
        <dbReference type="ARBA" id="ARBA00022692"/>
    </source>
</evidence>
<evidence type="ECO:0000256" key="1">
    <source>
        <dbReference type="ARBA" id="ARBA00004141"/>
    </source>
</evidence>
<keyword evidence="3 6" id="KW-0812">Transmembrane</keyword>
<keyword evidence="4 6" id="KW-1133">Transmembrane helix</keyword>
<comment type="subcellular location">
    <subcellularLocation>
        <location evidence="1">Membrane</location>
        <topology evidence="1">Multi-pass membrane protein</topology>
    </subcellularLocation>
</comment>
<keyword evidence="8" id="KW-1185">Reference proteome</keyword>
<evidence type="ECO:0000313" key="8">
    <source>
        <dbReference type="Proteomes" id="UP001165678"/>
    </source>
</evidence>
<evidence type="ECO:0000256" key="6">
    <source>
        <dbReference type="SAM" id="Phobius"/>
    </source>
</evidence>
<dbReference type="Proteomes" id="UP001165678">
    <property type="component" value="Unassembled WGS sequence"/>
</dbReference>
<dbReference type="GO" id="GO:0055085">
    <property type="term" value="P:transmembrane transport"/>
    <property type="evidence" value="ECO:0007669"/>
    <property type="project" value="TreeGrafter"/>
</dbReference>
<feature type="transmembrane region" description="Helical" evidence="6">
    <location>
        <begin position="302"/>
        <end position="335"/>
    </location>
</feature>
<dbReference type="RefSeq" id="WP_265895495.1">
    <property type="nucleotide sequence ID" value="NZ_JAPIVE010000001.1"/>
</dbReference>
<dbReference type="Pfam" id="PF01594">
    <property type="entry name" value="AI-2E_transport"/>
    <property type="match status" value="1"/>
</dbReference>
<evidence type="ECO:0000256" key="4">
    <source>
        <dbReference type="ARBA" id="ARBA00022989"/>
    </source>
</evidence>
<dbReference type="PANTHER" id="PTHR21716">
    <property type="entry name" value="TRANSMEMBRANE PROTEIN"/>
    <property type="match status" value="1"/>
</dbReference>
<comment type="caution">
    <text evidence="7">The sequence shown here is derived from an EMBL/GenBank/DDBJ whole genome shotgun (WGS) entry which is preliminary data.</text>
</comment>
<evidence type="ECO:0000256" key="2">
    <source>
        <dbReference type="ARBA" id="ARBA00009773"/>
    </source>
</evidence>
<reference evidence="7" key="1">
    <citation type="submission" date="2022-11" db="EMBL/GenBank/DDBJ databases">
        <title>Larsenimonas rhizosphaerae sp. nov., isolated from a tidal mudflat.</title>
        <authorList>
            <person name="Lee S.D."/>
            <person name="Kim I.S."/>
        </authorList>
    </citation>
    <scope>NUCLEOTIDE SEQUENCE</scope>
    <source>
        <strain evidence="7">GH2-1</strain>
    </source>
</reference>
<dbReference type="InterPro" id="IPR002549">
    <property type="entry name" value="AI-2E-like"/>
</dbReference>
<accession>A0AA41ZJR3</accession>
<organism evidence="7 8">
    <name type="scientific">Larsenimonas rhizosphaerae</name>
    <dbReference type="NCBI Taxonomy" id="2944682"/>
    <lineage>
        <taxon>Bacteria</taxon>
        <taxon>Pseudomonadati</taxon>
        <taxon>Pseudomonadota</taxon>
        <taxon>Gammaproteobacteria</taxon>
        <taxon>Oceanospirillales</taxon>
        <taxon>Halomonadaceae</taxon>
        <taxon>Larsenimonas</taxon>
    </lineage>
</organism>
<feature type="transmembrane region" description="Helical" evidence="6">
    <location>
        <begin position="208"/>
        <end position="225"/>
    </location>
</feature>
<evidence type="ECO:0000256" key="5">
    <source>
        <dbReference type="ARBA" id="ARBA00023136"/>
    </source>
</evidence>
<proteinExistence type="inferred from homology"/>
<keyword evidence="5 6" id="KW-0472">Membrane</keyword>
<protein>
    <submittedName>
        <fullName evidence="7">AI-2E family transporter</fullName>
    </submittedName>
</protein>
<dbReference type="PANTHER" id="PTHR21716:SF64">
    <property type="entry name" value="AI-2 TRANSPORT PROTEIN TQSA"/>
    <property type="match status" value="1"/>
</dbReference>
<dbReference type="GO" id="GO:0016020">
    <property type="term" value="C:membrane"/>
    <property type="evidence" value="ECO:0007669"/>
    <property type="project" value="UniProtKB-SubCell"/>
</dbReference>
<evidence type="ECO:0000313" key="7">
    <source>
        <dbReference type="EMBL" id="MCX2523136.1"/>
    </source>
</evidence>
<feature type="transmembrane region" description="Helical" evidence="6">
    <location>
        <begin position="6"/>
        <end position="38"/>
    </location>
</feature>
<feature type="transmembrane region" description="Helical" evidence="6">
    <location>
        <begin position="147"/>
        <end position="168"/>
    </location>
</feature>
<dbReference type="EMBL" id="JAPIVE010000001">
    <property type="protein sequence ID" value="MCX2523136.1"/>
    <property type="molecule type" value="Genomic_DNA"/>
</dbReference>
<comment type="similarity">
    <text evidence="2">Belongs to the autoinducer-2 exporter (AI-2E) (TC 2.A.86) family.</text>
</comment>
<feature type="transmembrane region" description="Helical" evidence="6">
    <location>
        <begin position="59"/>
        <end position="80"/>
    </location>
</feature>
<sequence length="357" mass="39237">MSKRFWWGIVSSLAALWLFVTLTPILMPFFVGMILAYLGDPLADRLEARGLSRRLAVSVVFVLLSVVVIGLTIIVIPVMWRQLVQLADAVPMMINWTQQTVLPRIQEWTGSDFTADLNQVRDMVTGHWKETGSVAAQLLAQLSRSGLALAFWLGNLAIIPVVTFYLLLDWDRMKARIRDAIPRDWVGTVTGLAHECDEVLSAFMRGQLLVMLGLGVVYATGLTLLGVKFGFLIGVLAGLASIVPYLGVIFGVVLAELVAFFQFQALWPLAAVGGVFVLGQILESTVFQPLLLGDRIGLHPVIVIFSVMAGGQLFGFVGVLLALPVAAMLMVVLRYLFTQYKASRMYTSNTSVYIDQD</sequence>
<name>A0AA41ZJR3_9GAMM</name>
<dbReference type="AlphaFoldDB" id="A0AA41ZJR3"/>
<feature type="transmembrane region" description="Helical" evidence="6">
    <location>
        <begin position="265"/>
        <end position="282"/>
    </location>
</feature>